<dbReference type="RefSeq" id="WP_003787504.1">
    <property type="nucleotide sequence ID" value="NZ_CP091518.1"/>
</dbReference>
<reference evidence="3 4" key="1">
    <citation type="submission" date="2018-06" db="EMBL/GenBank/DDBJ databases">
        <authorList>
            <consortium name="Pathogen Informatics"/>
            <person name="Doyle S."/>
        </authorList>
    </citation>
    <scope>NUCLEOTIDE SEQUENCE [LARGE SCALE GENOMIC DNA]</scope>
    <source>
        <strain evidence="3 4">NCTC10529</strain>
    </source>
</reference>
<feature type="region of interest" description="Disordered" evidence="1">
    <location>
        <begin position="33"/>
        <end position="68"/>
    </location>
</feature>
<evidence type="ECO:0000256" key="1">
    <source>
        <dbReference type="SAM" id="MobiDB-lite"/>
    </source>
</evidence>
<dbReference type="GeneID" id="93263334"/>
<dbReference type="Pfam" id="PF03167">
    <property type="entry name" value="UDG"/>
    <property type="match status" value="1"/>
</dbReference>
<protein>
    <recommendedName>
        <fullName evidence="2">Uracil-DNA glycosylase-like domain-containing protein</fullName>
    </recommendedName>
</protein>
<dbReference type="InterPro" id="IPR005122">
    <property type="entry name" value="Uracil-DNA_glycosylase-like"/>
</dbReference>
<dbReference type="InterPro" id="IPR036895">
    <property type="entry name" value="Uracil-DNA_glycosylase-like_sf"/>
</dbReference>
<dbReference type="Gene3D" id="3.40.470.10">
    <property type="entry name" value="Uracil-DNA glycosylase-like domain"/>
    <property type="match status" value="1"/>
</dbReference>
<dbReference type="SUPFAM" id="SSF52141">
    <property type="entry name" value="Uracil-DNA glycosylase-like"/>
    <property type="match status" value="1"/>
</dbReference>
<organism evidence="3 4">
    <name type="scientific">Kingella kingae</name>
    <dbReference type="NCBI Taxonomy" id="504"/>
    <lineage>
        <taxon>Bacteria</taxon>
        <taxon>Pseudomonadati</taxon>
        <taxon>Pseudomonadota</taxon>
        <taxon>Betaproteobacteria</taxon>
        <taxon>Neisseriales</taxon>
        <taxon>Neisseriaceae</taxon>
        <taxon>Kingella</taxon>
    </lineage>
</organism>
<dbReference type="Proteomes" id="UP000248598">
    <property type="component" value="Chromosome 1"/>
</dbReference>
<sequence>MLDTRYIHLHEALGLGAMWLHQNAKILGKQPAFSAPTRAPETAKQPALRDTAQPTTSRKSNEPPSFDALDRLRHQTQAKEKAEAEKQVVKTAAAPIPFAVPMPTRMARVMALSVCASMPDIVHKRLFSEQDGELLHKMFAAINLQPSDVHCTTWLKNFDNFNPKPDLNQVQADAPQVQAEWQQCGQPPLLLLGEFFERDDVQQCLRETLPRAHYFIIPHPLRILKHPELKRDAWNGLQKLQKRLNDNPRAAI</sequence>
<name>A0AAX2J5U0_KINKI</name>
<accession>A0AAX2J5U0</accession>
<feature type="domain" description="Uracil-DNA glycosylase-like" evidence="2">
    <location>
        <begin position="120"/>
        <end position="237"/>
    </location>
</feature>
<dbReference type="EMBL" id="LS483426">
    <property type="protein sequence ID" value="SQH25861.1"/>
    <property type="molecule type" value="Genomic_DNA"/>
</dbReference>
<proteinExistence type="predicted"/>
<evidence type="ECO:0000259" key="2">
    <source>
        <dbReference type="Pfam" id="PF03167"/>
    </source>
</evidence>
<dbReference type="AlphaFoldDB" id="A0AAX2J5U0"/>
<evidence type="ECO:0000313" key="3">
    <source>
        <dbReference type="EMBL" id="SQH25861.1"/>
    </source>
</evidence>
<gene>
    <name evidence="3" type="ORF">NCTC10529_02075</name>
</gene>
<evidence type="ECO:0000313" key="4">
    <source>
        <dbReference type="Proteomes" id="UP000248598"/>
    </source>
</evidence>